<reference evidence="1 2" key="1">
    <citation type="submission" date="2019-03" db="EMBL/GenBank/DDBJ databases">
        <title>Genomic Encyclopedia of Type Strains, Phase IV (KMG-IV): sequencing the most valuable type-strain genomes for metagenomic binning, comparative biology and taxonomic classification.</title>
        <authorList>
            <person name="Goeker M."/>
        </authorList>
    </citation>
    <scope>NUCLEOTIDE SEQUENCE [LARGE SCALE GENOMIC DNA]</scope>
    <source>
        <strain evidence="1 2">DSM 23802</strain>
    </source>
</reference>
<gene>
    <name evidence="1" type="ORF">EDD72_11111</name>
</gene>
<proteinExistence type="predicted"/>
<dbReference type="Proteomes" id="UP000295788">
    <property type="component" value="Unassembled WGS sequence"/>
</dbReference>
<accession>A0A4R3KEK8</accession>
<evidence type="ECO:0000313" key="1">
    <source>
        <dbReference type="EMBL" id="TCS81774.1"/>
    </source>
</evidence>
<protein>
    <submittedName>
        <fullName evidence="1">Uncharacterized protein</fullName>
    </submittedName>
</protein>
<sequence length="52" mass="6067">MVIINRIISGKMLWSSQLFSLQHIGSLTWMKHRISIIPNKRKGDMGENERSQ</sequence>
<organism evidence="1 2">
    <name type="scientific">Tepidibacillus fermentans</name>
    <dbReference type="NCBI Taxonomy" id="1281767"/>
    <lineage>
        <taxon>Bacteria</taxon>
        <taxon>Bacillati</taxon>
        <taxon>Bacillota</taxon>
        <taxon>Bacilli</taxon>
        <taxon>Bacillales</taxon>
        <taxon>Bacillaceae</taxon>
        <taxon>Tepidibacillus</taxon>
    </lineage>
</organism>
<evidence type="ECO:0000313" key="2">
    <source>
        <dbReference type="Proteomes" id="UP000295788"/>
    </source>
</evidence>
<keyword evidence="2" id="KW-1185">Reference proteome</keyword>
<comment type="caution">
    <text evidence="1">The sequence shown here is derived from an EMBL/GenBank/DDBJ whole genome shotgun (WGS) entry which is preliminary data.</text>
</comment>
<dbReference type="AlphaFoldDB" id="A0A4R3KEK8"/>
<dbReference type="EMBL" id="SMAB01000011">
    <property type="protein sequence ID" value="TCS81774.1"/>
    <property type="molecule type" value="Genomic_DNA"/>
</dbReference>
<name>A0A4R3KEK8_9BACI</name>